<sequence>MTKKYNHTALIVGYEMQEVREPGKGHMRCWEALVSNRNLNCGRTSTTVWNLHQT</sequence>
<dbReference type="EMBL" id="CCFA01004363">
    <property type="protein sequence ID" value="CDS01699.1"/>
    <property type="molecule type" value="Genomic_DNA"/>
</dbReference>
<accession>A0A0F7S324</accession>
<gene>
    <name evidence="1" type="primary">SSCI72430.1</name>
</gene>
<keyword evidence="2" id="KW-1185">Reference proteome</keyword>
<evidence type="ECO:0000313" key="2">
    <source>
        <dbReference type="Proteomes" id="UP000242770"/>
    </source>
</evidence>
<proteinExistence type="predicted"/>
<evidence type="ECO:0000313" key="1">
    <source>
        <dbReference type="EMBL" id="CDS01699.1"/>
    </source>
</evidence>
<reference evidence="2" key="1">
    <citation type="submission" date="2014-06" db="EMBL/GenBank/DDBJ databases">
        <authorList>
            <person name="Berkman P.J."/>
        </authorList>
    </citation>
    <scope>NUCLEOTIDE SEQUENCE [LARGE SCALE GENOMIC DNA]</scope>
</reference>
<dbReference type="Proteomes" id="UP000242770">
    <property type="component" value="Unassembled WGS sequence"/>
</dbReference>
<organism evidence="1 2">
    <name type="scientific">Sporisorium scitamineum</name>
    <dbReference type="NCBI Taxonomy" id="49012"/>
    <lineage>
        <taxon>Eukaryota</taxon>
        <taxon>Fungi</taxon>
        <taxon>Dikarya</taxon>
        <taxon>Basidiomycota</taxon>
        <taxon>Ustilaginomycotina</taxon>
        <taxon>Ustilaginomycetes</taxon>
        <taxon>Ustilaginales</taxon>
        <taxon>Ustilaginaceae</taxon>
        <taxon>Sporisorium</taxon>
    </lineage>
</organism>
<dbReference type="AlphaFoldDB" id="A0A0F7S324"/>
<name>A0A0F7S324_9BASI</name>
<protein>
    <submittedName>
        <fullName evidence="1">Uncharacterized protein</fullName>
    </submittedName>
</protein>